<evidence type="ECO:0000256" key="3">
    <source>
        <dbReference type="ARBA" id="ARBA00022448"/>
    </source>
</evidence>
<evidence type="ECO:0000256" key="4">
    <source>
        <dbReference type="ARBA" id="ARBA00022596"/>
    </source>
</evidence>
<keyword evidence="5 8" id="KW-0812">Transmembrane</keyword>
<evidence type="ECO:0000256" key="6">
    <source>
        <dbReference type="ARBA" id="ARBA00022989"/>
    </source>
</evidence>
<keyword evidence="3 8" id="KW-0813">Transport</keyword>
<protein>
    <recommendedName>
        <fullName evidence="8">Nickel/cobalt efflux system</fullName>
    </recommendedName>
</protein>
<feature type="transmembrane region" description="Helical" evidence="8">
    <location>
        <begin position="20"/>
        <end position="43"/>
    </location>
</feature>
<comment type="subcellular location">
    <subcellularLocation>
        <location evidence="8">Cell membrane</location>
        <topology evidence="8">Multi-pass membrane protein</topology>
    </subcellularLocation>
    <subcellularLocation>
        <location evidence="1">Endomembrane system</location>
        <topology evidence="1">Multi-pass membrane protein</topology>
    </subcellularLocation>
</comment>
<keyword evidence="4" id="KW-0533">Nickel</keyword>
<feature type="transmembrane region" description="Helical" evidence="8">
    <location>
        <begin position="189"/>
        <end position="207"/>
    </location>
</feature>
<feature type="transmembrane region" description="Helical" evidence="8">
    <location>
        <begin position="87"/>
        <end position="112"/>
    </location>
</feature>
<dbReference type="EMBL" id="CAMXCM010000005">
    <property type="protein sequence ID" value="CAI3949786.1"/>
    <property type="molecule type" value="Genomic_DNA"/>
</dbReference>
<organism evidence="9 11">
    <name type="scientific">Commensalibacter communis</name>
    <dbReference type="NCBI Taxonomy" id="2972786"/>
    <lineage>
        <taxon>Bacteria</taxon>
        <taxon>Pseudomonadati</taxon>
        <taxon>Pseudomonadota</taxon>
        <taxon>Alphaproteobacteria</taxon>
        <taxon>Acetobacterales</taxon>
        <taxon>Acetobacteraceae</taxon>
    </lineage>
</organism>
<evidence type="ECO:0000256" key="8">
    <source>
        <dbReference type="RuleBase" id="RU362101"/>
    </source>
</evidence>
<dbReference type="GO" id="GO:0012505">
    <property type="term" value="C:endomembrane system"/>
    <property type="evidence" value="ECO:0007669"/>
    <property type="project" value="UniProtKB-SubCell"/>
</dbReference>
<dbReference type="InterPro" id="IPR004688">
    <property type="entry name" value="Ni/Co_transpt"/>
</dbReference>
<evidence type="ECO:0000256" key="1">
    <source>
        <dbReference type="ARBA" id="ARBA00004127"/>
    </source>
</evidence>
<sequence>MFTAIKQLFDESSPNLKARIITIYIILAIINLGAWVWAFIAFYDSPTLLGISLTIYCLGLRHAVDADHIAAIDNVTRKLMQMNQRPVSVGFFFAMGHSTVVFIAAALVAIAANTLNNFGSFQKYSAIIGTLVSSTFLLIIAIMNIYIFISIYKTYKRVKAGGNYIDEDMDLLLNNRGFLSRLFRPMFKLVTKGWHMFPLGVLFGLSFDTATEVAMFGVSAAQASKGVPIESILVFPVLFAAGMSLVDTSDGIMMLKAYDWAFVKPMRKLFYNMSITLVSIIVAIFIGGVEALGLLADQLELTGFFWDWISALGSNFNDLGYAIIGLFIIAWFISYVVYKRQNIE</sequence>
<keyword evidence="12" id="KW-1185">Reference proteome</keyword>
<dbReference type="AlphaFoldDB" id="A0A9W4TQ80"/>
<gene>
    <name evidence="10" type="ORF">R53529_LOCUS1871</name>
    <name evidence="9" type="ORF">R53530_LOCUS1753</name>
</gene>
<dbReference type="Pfam" id="PF03824">
    <property type="entry name" value="NicO"/>
    <property type="match status" value="1"/>
</dbReference>
<comment type="caution">
    <text evidence="9">The sequence shown here is derived from an EMBL/GenBank/DDBJ whole genome shotgun (WGS) entry which is preliminary data.</text>
</comment>
<dbReference type="GO" id="GO:0015099">
    <property type="term" value="F:nickel cation transmembrane transporter activity"/>
    <property type="evidence" value="ECO:0007669"/>
    <property type="project" value="UniProtKB-UniRule"/>
</dbReference>
<dbReference type="RefSeq" id="WP_271790298.1">
    <property type="nucleotide sequence ID" value="NZ_CAMXCM010000005.1"/>
</dbReference>
<evidence type="ECO:0000256" key="2">
    <source>
        <dbReference type="ARBA" id="ARBA00010892"/>
    </source>
</evidence>
<dbReference type="GO" id="GO:0005886">
    <property type="term" value="C:plasma membrane"/>
    <property type="evidence" value="ECO:0007669"/>
    <property type="project" value="UniProtKB-SubCell"/>
</dbReference>
<evidence type="ECO:0000256" key="5">
    <source>
        <dbReference type="ARBA" id="ARBA00022692"/>
    </source>
</evidence>
<dbReference type="Proteomes" id="UP001154255">
    <property type="component" value="Unassembled WGS sequence"/>
</dbReference>
<reference evidence="9" key="1">
    <citation type="submission" date="2022-10" db="EMBL/GenBank/DDBJ databases">
        <authorList>
            <person name="Botero Cardona J."/>
        </authorList>
    </citation>
    <scope>NUCLEOTIDE SEQUENCE</scope>
    <source>
        <strain evidence="9">LMG 31819</strain>
        <strain evidence="10">R-53529</strain>
    </source>
</reference>
<feature type="transmembrane region" description="Helical" evidence="8">
    <location>
        <begin position="227"/>
        <end position="248"/>
    </location>
</feature>
<name>A0A9W4TQ80_9PROT</name>
<evidence type="ECO:0000313" key="12">
    <source>
        <dbReference type="Proteomes" id="UP001154259"/>
    </source>
</evidence>
<dbReference type="NCBIfam" id="TIGR00802">
    <property type="entry name" value="nico"/>
    <property type="match status" value="1"/>
</dbReference>
<feature type="transmembrane region" description="Helical" evidence="8">
    <location>
        <begin position="319"/>
        <end position="338"/>
    </location>
</feature>
<evidence type="ECO:0000313" key="11">
    <source>
        <dbReference type="Proteomes" id="UP001154255"/>
    </source>
</evidence>
<comment type="similarity">
    <text evidence="2 8">Belongs to the NiCoT transporter (TC 2.A.52) family.</text>
</comment>
<dbReference type="PANTHER" id="PTHR31611">
    <property type="entry name" value="HIGH-AFFINITY NICKEL TRANSPORT PROTEIN NIC1"/>
    <property type="match status" value="1"/>
</dbReference>
<dbReference type="PANTHER" id="PTHR31611:SF0">
    <property type="entry name" value="HIGH-AFFINITY NICKEL TRANSPORT PROTEIN NIC1"/>
    <property type="match status" value="1"/>
</dbReference>
<evidence type="ECO:0000313" key="10">
    <source>
        <dbReference type="EMBL" id="CAI3953867.1"/>
    </source>
</evidence>
<dbReference type="EMBL" id="CAMXCS010000006">
    <property type="protein sequence ID" value="CAI3953867.1"/>
    <property type="molecule type" value="Genomic_DNA"/>
</dbReference>
<proteinExistence type="inferred from homology"/>
<keyword evidence="6 8" id="KW-1133">Transmembrane helix</keyword>
<feature type="transmembrane region" description="Helical" evidence="8">
    <location>
        <begin position="124"/>
        <end position="149"/>
    </location>
</feature>
<keyword evidence="7 8" id="KW-0472">Membrane</keyword>
<dbReference type="InterPro" id="IPR011541">
    <property type="entry name" value="Ni/Co_transpt_high_affinity"/>
</dbReference>
<evidence type="ECO:0000313" key="9">
    <source>
        <dbReference type="EMBL" id="CAI3949786.1"/>
    </source>
</evidence>
<dbReference type="Proteomes" id="UP001154259">
    <property type="component" value="Unassembled WGS sequence"/>
</dbReference>
<evidence type="ECO:0000256" key="7">
    <source>
        <dbReference type="ARBA" id="ARBA00023136"/>
    </source>
</evidence>
<accession>A0A9W4TQ80</accession>
<feature type="transmembrane region" description="Helical" evidence="8">
    <location>
        <begin position="269"/>
        <end position="296"/>
    </location>
</feature>